<evidence type="ECO:0000313" key="2">
    <source>
        <dbReference type="Proteomes" id="UP001152561"/>
    </source>
</evidence>
<keyword evidence="2" id="KW-1185">Reference proteome</keyword>
<organism evidence="1 2">
    <name type="scientific">Anisodus acutangulus</name>
    <dbReference type="NCBI Taxonomy" id="402998"/>
    <lineage>
        <taxon>Eukaryota</taxon>
        <taxon>Viridiplantae</taxon>
        <taxon>Streptophyta</taxon>
        <taxon>Embryophyta</taxon>
        <taxon>Tracheophyta</taxon>
        <taxon>Spermatophyta</taxon>
        <taxon>Magnoliopsida</taxon>
        <taxon>eudicotyledons</taxon>
        <taxon>Gunneridae</taxon>
        <taxon>Pentapetalae</taxon>
        <taxon>asterids</taxon>
        <taxon>lamiids</taxon>
        <taxon>Solanales</taxon>
        <taxon>Solanaceae</taxon>
        <taxon>Solanoideae</taxon>
        <taxon>Hyoscyameae</taxon>
        <taxon>Anisodus</taxon>
    </lineage>
</organism>
<proteinExistence type="predicted"/>
<sequence>MSTFTLSSDVEEVEEKYKEYEVTSQSLVVESTNNVGSGDIDALVETSETTRDSRELVLETQMEKDEEKAAGQGAGLLKLHDDIQTCGCTGNVGNAKKNGVIVDFTHHTRKHRQM</sequence>
<dbReference type="AlphaFoldDB" id="A0A9Q1M3F7"/>
<protein>
    <submittedName>
        <fullName evidence="1">Uncharacterized protein</fullName>
    </submittedName>
</protein>
<dbReference type="Proteomes" id="UP001152561">
    <property type="component" value="Unassembled WGS sequence"/>
</dbReference>
<evidence type="ECO:0000313" key="1">
    <source>
        <dbReference type="EMBL" id="KAJ8550866.1"/>
    </source>
</evidence>
<dbReference type="EMBL" id="JAJAGQ010000010">
    <property type="protein sequence ID" value="KAJ8550866.1"/>
    <property type="molecule type" value="Genomic_DNA"/>
</dbReference>
<name>A0A9Q1M3F7_9SOLA</name>
<comment type="caution">
    <text evidence="1">The sequence shown here is derived from an EMBL/GenBank/DDBJ whole genome shotgun (WGS) entry which is preliminary data.</text>
</comment>
<gene>
    <name evidence="1" type="ORF">K7X08_000236</name>
</gene>
<reference evidence="2" key="1">
    <citation type="journal article" date="2023" name="Proc. Natl. Acad. Sci. U.S.A.">
        <title>Genomic and structural basis for evolution of tropane alkaloid biosynthesis.</title>
        <authorList>
            <person name="Wanga Y.-J."/>
            <person name="Taina T."/>
            <person name="Yua J.-Y."/>
            <person name="Lia J."/>
            <person name="Xua B."/>
            <person name="Chenc J."/>
            <person name="D'Auriad J.C."/>
            <person name="Huanga J.-P."/>
            <person name="Huanga S.-X."/>
        </authorList>
    </citation>
    <scope>NUCLEOTIDE SEQUENCE [LARGE SCALE GENOMIC DNA]</scope>
    <source>
        <strain evidence="2">cv. KIB-2019</strain>
    </source>
</reference>
<accession>A0A9Q1M3F7</accession>